<dbReference type="InterPro" id="IPR006119">
    <property type="entry name" value="Resolv_N"/>
</dbReference>
<dbReference type="GO" id="GO:0003677">
    <property type="term" value="F:DNA binding"/>
    <property type="evidence" value="ECO:0007669"/>
    <property type="project" value="InterPro"/>
</dbReference>
<dbReference type="CDD" id="cd03768">
    <property type="entry name" value="SR_ResInv"/>
    <property type="match status" value="1"/>
</dbReference>
<evidence type="ECO:0000313" key="4">
    <source>
        <dbReference type="EMBL" id="CAB4584453.1"/>
    </source>
</evidence>
<name>A0A6J6FB46_9ZZZZ</name>
<dbReference type="PROSITE" id="PS51736">
    <property type="entry name" value="RECOMBINASES_3"/>
    <property type="match status" value="1"/>
</dbReference>
<feature type="compositionally biased region" description="Basic residues" evidence="1">
    <location>
        <begin position="7"/>
        <end position="16"/>
    </location>
</feature>
<proteinExistence type="predicted"/>
<dbReference type="SUPFAM" id="SSF53041">
    <property type="entry name" value="Resolvase-like"/>
    <property type="match status" value="1"/>
</dbReference>
<protein>
    <submittedName>
        <fullName evidence="4">Unannotated protein</fullName>
    </submittedName>
</protein>
<evidence type="ECO:0000259" key="3">
    <source>
        <dbReference type="PROSITE" id="PS51737"/>
    </source>
</evidence>
<dbReference type="PROSITE" id="PS51737">
    <property type="entry name" value="RECOMBINASE_DNA_BIND"/>
    <property type="match status" value="1"/>
</dbReference>
<evidence type="ECO:0000259" key="2">
    <source>
        <dbReference type="PROSITE" id="PS51736"/>
    </source>
</evidence>
<dbReference type="Gene3D" id="3.40.50.1390">
    <property type="entry name" value="Resolvase, N-terminal catalytic domain"/>
    <property type="match status" value="1"/>
</dbReference>
<dbReference type="InterPro" id="IPR036162">
    <property type="entry name" value="Resolvase-like_N_sf"/>
</dbReference>
<feature type="compositionally biased region" description="Polar residues" evidence="1">
    <location>
        <begin position="546"/>
        <end position="555"/>
    </location>
</feature>
<dbReference type="AlphaFoldDB" id="A0A6J6FB46"/>
<feature type="domain" description="Resolvase/invertase-type recombinase catalytic" evidence="2">
    <location>
        <begin position="28"/>
        <end position="174"/>
    </location>
</feature>
<dbReference type="PANTHER" id="PTHR30461:SF23">
    <property type="entry name" value="DNA RECOMBINASE-RELATED"/>
    <property type="match status" value="1"/>
</dbReference>
<dbReference type="InterPro" id="IPR011109">
    <property type="entry name" value="DNA_bind_recombinase_dom"/>
</dbReference>
<dbReference type="Pfam" id="PF07508">
    <property type="entry name" value="Recombinase"/>
    <property type="match status" value="1"/>
</dbReference>
<dbReference type="InterPro" id="IPR025827">
    <property type="entry name" value="Zn_ribbon_recom_dom"/>
</dbReference>
<feature type="region of interest" description="Disordered" evidence="1">
    <location>
        <begin position="513"/>
        <end position="555"/>
    </location>
</feature>
<accession>A0A6J6FB46</accession>
<organism evidence="4">
    <name type="scientific">freshwater metagenome</name>
    <dbReference type="NCBI Taxonomy" id="449393"/>
    <lineage>
        <taxon>unclassified sequences</taxon>
        <taxon>metagenomes</taxon>
        <taxon>ecological metagenomes</taxon>
    </lineage>
</organism>
<dbReference type="EMBL" id="CAEZSR010000176">
    <property type="protein sequence ID" value="CAB4584453.1"/>
    <property type="molecule type" value="Genomic_DNA"/>
</dbReference>
<dbReference type="Gene3D" id="3.90.1750.20">
    <property type="entry name" value="Putative Large Serine Recombinase, Chain B, Domain 2"/>
    <property type="match status" value="1"/>
</dbReference>
<dbReference type="SMART" id="SM00857">
    <property type="entry name" value="Resolvase"/>
    <property type="match status" value="1"/>
</dbReference>
<evidence type="ECO:0000256" key="1">
    <source>
        <dbReference type="SAM" id="MobiDB-lite"/>
    </source>
</evidence>
<feature type="domain" description="Recombinase" evidence="3">
    <location>
        <begin position="182"/>
        <end position="288"/>
    </location>
</feature>
<sequence length="626" mass="68776">MSEPKFPKRSGRKPSKSSRPVVREGMLRVATYTRISTDEVNQPYSLQAQAQMLGKYIESQPGMVHVASYTDQKSGATLNRPDLQRMLADAAAGAFDVVIVYRLDRLARSLKLVHEIFEQLQHAEVGLRSATEPFDTVSAGGRMMMNILATFAQFERDVLIDRITAGLRAKASRGEWAAGQAPYGYRISEGKVLVIEETEAAVVRRIFRMIDEERLGSVEIAKALNESGVRTLTGQPWSFKRVLDVLRRPTYAGWIVHQDDAYPGKHEAIIDQETFDRVQSILDERADPAKRQAASDYVLTGLLTCATCNRAYVGAAGHGRNGVKYRYYVCTGRNEKGTIACASKRLSADAVETIVRDQVIALYSRYDLFERAAARAVERRDTHRPLLEAELAGVQTEMHNTELAIRRYFTAFEEGTMPEAVCAERVRDLYAKVEHHRLRINEIELELAAPPPKLPGKRELADLRARVAGALSRPPTPALRAFLAAVIDLIEVGPDRDVQCFLRVPNSADAIVDPSALRAEKDEPGSSSDPGSYPLPLGGAGGNRTPVHQASSARATTIPDLLPDAGRLAGQLTVTRRWRPTNRLSESSSVFPDVSCLSRCHPPLLLPGCGGSAPCAISGHDVSSLT</sequence>
<dbReference type="GO" id="GO:0000150">
    <property type="term" value="F:DNA strand exchange activity"/>
    <property type="evidence" value="ECO:0007669"/>
    <property type="project" value="InterPro"/>
</dbReference>
<feature type="region of interest" description="Disordered" evidence="1">
    <location>
        <begin position="1"/>
        <end position="22"/>
    </location>
</feature>
<dbReference type="InterPro" id="IPR050639">
    <property type="entry name" value="SSR_resolvase"/>
</dbReference>
<gene>
    <name evidence="4" type="ORF">UFOPK1493_03309</name>
</gene>
<dbReference type="Pfam" id="PF13408">
    <property type="entry name" value="Zn_ribbon_recom"/>
    <property type="match status" value="1"/>
</dbReference>
<dbReference type="PANTHER" id="PTHR30461">
    <property type="entry name" value="DNA-INVERTASE FROM LAMBDOID PROPHAGE"/>
    <property type="match status" value="1"/>
</dbReference>
<dbReference type="Pfam" id="PF00239">
    <property type="entry name" value="Resolvase"/>
    <property type="match status" value="1"/>
</dbReference>
<reference evidence="4" key="1">
    <citation type="submission" date="2020-05" db="EMBL/GenBank/DDBJ databases">
        <authorList>
            <person name="Chiriac C."/>
            <person name="Salcher M."/>
            <person name="Ghai R."/>
            <person name="Kavagutti S V."/>
        </authorList>
    </citation>
    <scope>NUCLEOTIDE SEQUENCE</scope>
</reference>
<dbReference type="InterPro" id="IPR038109">
    <property type="entry name" value="DNA_bind_recomb_sf"/>
</dbReference>